<dbReference type="InterPro" id="IPR029045">
    <property type="entry name" value="ClpP/crotonase-like_dom_sf"/>
</dbReference>
<dbReference type="InterPro" id="IPR001882">
    <property type="entry name" value="Biotin_BS"/>
</dbReference>
<reference evidence="9" key="1">
    <citation type="journal article" date="2019" name="Int. J. Syst. Evol. Microbiol.">
        <title>The Global Catalogue of Microorganisms (GCM) 10K type strain sequencing project: providing services to taxonomists for standard genome sequencing and annotation.</title>
        <authorList>
            <consortium name="The Broad Institute Genomics Platform"/>
            <consortium name="The Broad Institute Genome Sequencing Center for Infectious Disease"/>
            <person name="Wu L."/>
            <person name="Ma J."/>
        </authorList>
    </citation>
    <scope>NUCLEOTIDE SEQUENCE [LARGE SCALE GENOMIC DNA]</scope>
    <source>
        <strain evidence="9">CCUG 56401</strain>
    </source>
</reference>
<dbReference type="SUPFAM" id="SSF52096">
    <property type="entry name" value="ClpP/crotonase"/>
    <property type="match status" value="2"/>
</dbReference>
<dbReference type="InterPro" id="IPR051047">
    <property type="entry name" value="AccD/PCCB"/>
</dbReference>
<dbReference type="Pfam" id="PF00364">
    <property type="entry name" value="Biotin_lipoyl"/>
    <property type="match status" value="1"/>
</dbReference>
<dbReference type="RefSeq" id="WP_263248017.1">
    <property type="nucleotide sequence ID" value="NZ_BAABLT010000005.1"/>
</dbReference>
<evidence type="ECO:0000259" key="7">
    <source>
        <dbReference type="PROSITE" id="PS50989"/>
    </source>
</evidence>
<evidence type="ECO:0000256" key="1">
    <source>
        <dbReference type="ARBA" id="ARBA00022598"/>
    </source>
</evidence>
<dbReference type="Proteomes" id="UP001597018">
    <property type="component" value="Unassembled WGS sequence"/>
</dbReference>
<dbReference type="InterPro" id="IPR011763">
    <property type="entry name" value="COA_CT_C"/>
</dbReference>
<organism evidence="8 9">
    <name type="scientific">Saccharopolyspora rosea</name>
    <dbReference type="NCBI Taxonomy" id="524884"/>
    <lineage>
        <taxon>Bacteria</taxon>
        <taxon>Bacillati</taxon>
        <taxon>Actinomycetota</taxon>
        <taxon>Actinomycetes</taxon>
        <taxon>Pseudonocardiales</taxon>
        <taxon>Pseudonocardiaceae</taxon>
        <taxon>Saccharopolyspora</taxon>
    </lineage>
</organism>
<dbReference type="InterPro" id="IPR011053">
    <property type="entry name" value="Single_hybrid_motif"/>
</dbReference>
<feature type="domain" description="Biotin carboxylation" evidence="6">
    <location>
        <begin position="1"/>
        <end position="105"/>
    </location>
</feature>
<dbReference type="Gene3D" id="3.30.470.20">
    <property type="entry name" value="ATP-grasp fold, B domain"/>
    <property type="match status" value="1"/>
</dbReference>
<feature type="domain" description="Lipoyl-binding" evidence="5">
    <location>
        <begin position="112"/>
        <end position="188"/>
    </location>
</feature>
<name>A0ABW3FQ41_9PSEU</name>
<dbReference type="GO" id="GO:0016740">
    <property type="term" value="F:transferase activity"/>
    <property type="evidence" value="ECO:0007669"/>
    <property type="project" value="UniProtKB-KW"/>
</dbReference>
<evidence type="ECO:0000256" key="3">
    <source>
        <dbReference type="ARBA" id="ARBA00022840"/>
    </source>
</evidence>
<dbReference type="InterPro" id="IPR000089">
    <property type="entry name" value="Biotin_lipoyl"/>
</dbReference>
<evidence type="ECO:0000256" key="2">
    <source>
        <dbReference type="ARBA" id="ARBA00022741"/>
    </source>
</evidence>
<dbReference type="InterPro" id="IPR011764">
    <property type="entry name" value="Biotin_carboxylation_dom"/>
</dbReference>
<dbReference type="SUPFAM" id="SSF51230">
    <property type="entry name" value="Single hybrid motif"/>
    <property type="match status" value="1"/>
</dbReference>
<evidence type="ECO:0000259" key="5">
    <source>
        <dbReference type="PROSITE" id="PS50968"/>
    </source>
</evidence>
<dbReference type="PROSITE" id="PS50989">
    <property type="entry name" value="COA_CT_CTER"/>
    <property type="match status" value="1"/>
</dbReference>
<keyword evidence="4" id="KW-0092">Biotin</keyword>
<keyword evidence="1" id="KW-0436">Ligase</keyword>
<dbReference type="Gene3D" id="2.40.50.100">
    <property type="match status" value="1"/>
</dbReference>
<dbReference type="CDD" id="cd06850">
    <property type="entry name" value="biotinyl_domain"/>
    <property type="match status" value="1"/>
</dbReference>
<evidence type="ECO:0000259" key="6">
    <source>
        <dbReference type="PROSITE" id="PS50979"/>
    </source>
</evidence>
<evidence type="ECO:0000313" key="8">
    <source>
        <dbReference type="EMBL" id="MFD0920447.1"/>
    </source>
</evidence>
<dbReference type="Pfam" id="PF02785">
    <property type="entry name" value="Biotin_carb_C"/>
    <property type="match status" value="1"/>
</dbReference>
<comment type="caution">
    <text evidence="8">The sequence shown here is derived from an EMBL/GenBank/DDBJ whole genome shotgun (WGS) entry which is preliminary data.</text>
</comment>
<proteinExistence type="predicted"/>
<evidence type="ECO:0000313" key="9">
    <source>
        <dbReference type="Proteomes" id="UP001597018"/>
    </source>
</evidence>
<keyword evidence="8" id="KW-0808">Transferase</keyword>
<evidence type="ECO:0000256" key="4">
    <source>
        <dbReference type="ARBA" id="ARBA00023267"/>
    </source>
</evidence>
<accession>A0ABW3FQ41</accession>
<dbReference type="PANTHER" id="PTHR43842">
    <property type="entry name" value="PROPIONYL-COA CARBOXYLASE BETA CHAIN"/>
    <property type="match status" value="1"/>
</dbReference>
<dbReference type="PROSITE" id="PS50979">
    <property type="entry name" value="BC"/>
    <property type="match status" value="1"/>
</dbReference>
<keyword evidence="2" id="KW-0547">Nucleotide-binding</keyword>
<dbReference type="SUPFAM" id="SSF51246">
    <property type="entry name" value="Rudiment single hybrid motif"/>
    <property type="match status" value="1"/>
</dbReference>
<dbReference type="InterPro" id="IPR005482">
    <property type="entry name" value="Biotin_COase_C"/>
</dbReference>
<dbReference type="Gene3D" id="3.90.226.10">
    <property type="entry name" value="2-enoyl-CoA Hydratase, Chain A, domain 1"/>
    <property type="match status" value="2"/>
</dbReference>
<sequence length="725" mass="76700">MTPGGEVLPRSGVLERFDLPAGRGIRVDTAARAGHRVHPGFDPLLAKIVVHDSDPDAARRGALRALAETRIDGVATNLAVQRAVLGSADFAAGSCTTSYVDEHWAELAGPAAESAAEPDGSVTAPMSGSVVSVDVADGDPVAPGQAVVTLEAMKMHHLVRADRGGHVVRVRVREGDVVDAGTPVVLVRESDDAALAAPADDRPDPAHIRPDLARVLERRALLSDERRPEAVRKRRERGMRTARENIADLVDPDTFTEYGGFAVAAQRRRREADDLVRNTPADGMVTGVGSVNGALFGPERSTCAVLAYDYTVLAGTQGHFNHRKTDRILEVAGRHEYPVVLFAEGGGGRPGDVDVPKSGGLTTPSFLALGELSGRVPTVGIAAGRCFAGNAALLGTCDVVIATRDSTIGMGGPAMIEGGGLGVHAPEDVGPIDVHTRNGVVDIAVDDEAAAVAAARRYLTYFQGDLPGHTAPDQRALRHVVPENRKRVYDVHDAIDLLCDTGSVLELRPSFGRCAVTALVRIAGRPMGLIANNPAVLGGAIDADGADKLARMLQLCEVFGLPVVSLCDTPGFMVGPEAEKTATVRHFGRLFVRGAHLTVPIAAVVLRKSYGLGAMAMAGGSLHRPALAVSWPSGEFGGMGLEGAVRLGFRRELDAIADPDLRQRRFDELVAEMYENGSALNTAMHLEVDDVIDPAETRDVLLRALPPVPRRGWVNPRARAVLDTW</sequence>
<dbReference type="PROSITE" id="PS00188">
    <property type="entry name" value="BIOTIN"/>
    <property type="match status" value="1"/>
</dbReference>
<dbReference type="EMBL" id="JBHTIW010000007">
    <property type="protein sequence ID" value="MFD0920447.1"/>
    <property type="molecule type" value="Genomic_DNA"/>
</dbReference>
<keyword evidence="3" id="KW-0067">ATP-binding</keyword>
<dbReference type="PANTHER" id="PTHR43842:SF2">
    <property type="entry name" value="PROPIONYL-COA CARBOXYLASE BETA CHAIN, MITOCHONDRIAL"/>
    <property type="match status" value="1"/>
</dbReference>
<protein>
    <submittedName>
        <fullName evidence="8">Carboxyl transferase domain-containing protein</fullName>
    </submittedName>
</protein>
<dbReference type="InterPro" id="IPR011054">
    <property type="entry name" value="Rudment_hybrid_motif"/>
</dbReference>
<keyword evidence="9" id="KW-1185">Reference proteome</keyword>
<feature type="domain" description="CoA carboxyltransferase C-terminal" evidence="7">
    <location>
        <begin position="472"/>
        <end position="707"/>
    </location>
</feature>
<dbReference type="PROSITE" id="PS50968">
    <property type="entry name" value="BIOTINYL_LIPOYL"/>
    <property type="match status" value="1"/>
</dbReference>
<dbReference type="SMART" id="SM00878">
    <property type="entry name" value="Biotin_carb_C"/>
    <property type="match status" value="1"/>
</dbReference>
<dbReference type="Pfam" id="PF01039">
    <property type="entry name" value="Carboxyl_trans"/>
    <property type="match status" value="1"/>
</dbReference>
<dbReference type="InterPro" id="IPR034733">
    <property type="entry name" value="AcCoA_carboxyl_beta"/>
</dbReference>
<gene>
    <name evidence="8" type="ORF">ACFQ16_11905</name>
</gene>